<dbReference type="GO" id="GO:0007165">
    <property type="term" value="P:signal transduction"/>
    <property type="evidence" value="ECO:0007669"/>
    <property type="project" value="InterPro"/>
</dbReference>
<reference evidence="3 4" key="1">
    <citation type="submission" date="2024-01" db="EMBL/GenBank/DDBJ databases">
        <title>The genomes of 5 underutilized Papilionoideae crops provide insights into root nodulation and disease resistanc.</title>
        <authorList>
            <person name="Jiang F."/>
        </authorList>
    </citation>
    <scope>NUCLEOTIDE SEQUENCE [LARGE SCALE GENOMIC DNA]</scope>
    <source>
        <strain evidence="3">DUOXIRENSHENG_FW03</strain>
        <tissue evidence="3">Leaves</tissue>
    </source>
</reference>
<evidence type="ECO:0000259" key="2">
    <source>
        <dbReference type="PROSITE" id="PS50104"/>
    </source>
</evidence>
<proteinExistence type="predicted"/>
<dbReference type="SMART" id="SM00255">
    <property type="entry name" value="TIR"/>
    <property type="match status" value="1"/>
</dbReference>
<accession>A0AAN9P3I5</accession>
<dbReference type="FunFam" id="3.40.50.10140:FF:000007">
    <property type="entry name" value="Disease resistance protein (TIR-NBS-LRR class)"/>
    <property type="match status" value="1"/>
</dbReference>
<sequence>MSSSSFSYGWKYDVFLSFRGSDTRHGFTGHLYKALCDRGIHTFIDDEELQRGEEITPSLLKAIEDTRIAIIVFSKNYACSTFCLDELVHIIVCANEKGRLVLPVFHEVDPSHVRHQSGGYEEAFNKHKERFNDEEKLHKWRIALRKAADLSGYHFKHGKENEELAELK</sequence>
<name>A0AAN9P3I5_PSOTE</name>
<dbReference type="PANTHER" id="PTHR32009:SF144">
    <property type="entry name" value="RESISTANCE PROTEIN (TIR-NBS-LRR CLASS), PUTATIVE-RELATED"/>
    <property type="match status" value="1"/>
</dbReference>
<dbReference type="InterPro" id="IPR000157">
    <property type="entry name" value="TIR_dom"/>
</dbReference>
<keyword evidence="1" id="KW-0520">NAD</keyword>
<dbReference type="AlphaFoldDB" id="A0AAN9P3I5"/>
<protein>
    <recommendedName>
        <fullName evidence="2">TIR domain-containing protein</fullName>
    </recommendedName>
</protein>
<dbReference type="Gene3D" id="3.40.50.10140">
    <property type="entry name" value="Toll/interleukin-1 receptor homology (TIR) domain"/>
    <property type="match status" value="1"/>
</dbReference>
<dbReference type="EMBL" id="JAYMYS010000009">
    <property type="protein sequence ID" value="KAK7380573.1"/>
    <property type="molecule type" value="Genomic_DNA"/>
</dbReference>
<keyword evidence="4" id="KW-1185">Reference proteome</keyword>
<evidence type="ECO:0000313" key="3">
    <source>
        <dbReference type="EMBL" id="KAK7380573.1"/>
    </source>
</evidence>
<dbReference type="InterPro" id="IPR035897">
    <property type="entry name" value="Toll_tir_struct_dom_sf"/>
</dbReference>
<dbReference type="Proteomes" id="UP001386955">
    <property type="component" value="Unassembled WGS sequence"/>
</dbReference>
<feature type="domain" description="TIR" evidence="2">
    <location>
        <begin position="10"/>
        <end position="168"/>
    </location>
</feature>
<dbReference type="Pfam" id="PF01582">
    <property type="entry name" value="TIR"/>
    <property type="match status" value="1"/>
</dbReference>
<dbReference type="SUPFAM" id="SSF52200">
    <property type="entry name" value="Toll/Interleukin receptor TIR domain"/>
    <property type="match status" value="1"/>
</dbReference>
<gene>
    <name evidence="3" type="ORF">VNO78_33087</name>
</gene>
<evidence type="ECO:0000256" key="1">
    <source>
        <dbReference type="ARBA" id="ARBA00023027"/>
    </source>
</evidence>
<evidence type="ECO:0000313" key="4">
    <source>
        <dbReference type="Proteomes" id="UP001386955"/>
    </source>
</evidence>
<comment type="caution">
    <text evidence="3">The sequence shown here is derived from an EMBL/GenBank/DDBJ whole genome shotgun (WGS) entry which is preliminary data.</text>
</comment>
<dbReference type="PANTHER" id="PTHR32009">
    <property type="entry name" value="TMV RESISTANCE PROTEIN N-LIKE"/>
    <property type="match status" value="1"/>
</dbReference>
<dbReference type="PROSITE" id="PS50104">
    <property type="entry name" value="TIR"/>
    <property type="match status" value="1"/>
</dbReference>
<organism evidence="3 4">
    <name type="scientific">Psophocarpus tetragonolobus</name>
    <name type="common">Winged bean</name>
    <name type="synonym">Dolichos tetragonolobus</name>
    <dbReference type="NCBI Taxonomy" id="3891"/>
    <lineage>
        <taxon>Eukaryota</taxon>
        <taxon>Viridiplantae</taxon>
        <taxon>Streptophyta</taxon>
        <taxon>Embryophyta</taxon>
        <taxon>Tracheophyta</taxon>
        <taxon>Spermatophyta</taxon>
        <taxon>Magnoliopsida</taxon>
        <taxon>eudicotyledons</taxon>
        <taxon>Gunneridae</taxon>
        <taxon>Pentapetalae</taxon>
        <taxon>rosids</taxon>
        <taxon>fabids</taxon>
        <taxon>Fabales</taxon>
        <taxon>Fabaceae</taxon>
        <taxon>Papilionoideae</taxon>
        <taxon>50 kb inversion clade</taxon>
        <taxon>NPAAA clade</taxon>
        <taxon>indigoferoid/millettioid clade</taxon>
        <taxon>Phaseoleae</taxon>
        <taxon>Psophocarpus</taxon>
    </lineage>
</organism>